<sequence length="88" mass="10241">MLSVRRSHPNAPGLMWKVILRWERFPTWRRSRTGSESTRERNVVLSTSPYSFWCHRAIERTGIGKKCIVSMVICVSQPTRKGKGRPEL</sequence>
<evidence type="ECO:0000313" key="1">
    <source>
        <dbReference type="EMBL" id="PBK82343.1"/>
    </source>
</evidence>
<dbReference type="AlphaFoldDB" id="A0A2H3D200"/>
<dbReference type="InParanoid" id="A0A2H3D200"/>
<reference evidence="2" key="1">
    <citation type="journal article" date="2017" name="Nat. Ecol. Evol.">
        <title>Genome expansion and lineage-specific genetic innovations in the forest pathogenic fungi Armillaria.</title>
        <authorList>
            <person name="Sipos G."/>
            <person name="Prasanna A.N."/>
            <person name="Walter M.C."/>
            <person name="O'Connor E."/>
            <person name="Balint B."/>
            <person name="Krizsan K."/>
            <person name="Kiss B."/>
            <person name="Hess J."/>
            <person name="Varga T."/>
            <person name="Slot J."/>
            <person name="Riley R."/>
            <person name="Boka B."/>
            <person name="Rigling D."/>
            <person name="Barry K."/>
            <person name="Lee J."/>
            <person name="Mihaltcheva S."/>
            <person name="LaButti K."/>
            <person name="Lipzen A."/>
            <person name="Waldron R."/>
            <person name="Moloney N.M."/>
            <person name="Sperisen C."/>
            <person name="Kredics L."/>
            <person name="Vagvoelgyi C."/>
            <person name="Patrignani A."/>
            <person name="Fitzpatrick D."/>
            <person name="Nagy I."/>
            <person name="Doyle S."/>
            <person name="Anderson J.B."/>
            <person name="Grigoriev I.V."/>
            <person name="Gueldener U."/>
            <person name="Muensterkoetter M."/>
            <person name="Nagy L.G."/>
        </authorList>
    </citation>
    <scope>NUCLEOTIDE SEQUENCE [LARGE SCALE GENOMIC DNA]</scope>
    <source>
        <strain evidence="2">Ar21-2</strain>
    </source>
</reference>
<organism evidence="1 2">
    <name type="scientific">Armillaria gallica</name>
    <name type="common">Bulbous honey fungus</name>
    <name type="synonym">Armillaria bulbosa</name>
    <dbReference type="NCBI Taxonomy" id="47427"/>
    <lineage>
        <taxon>Eukaryota</taxon>
        <taxon>Fungi</taxon>
        <taxon>Dikarya</taxon>
        <taxon>Basidiomycota</taxon>
        <taxon>Agaricomycotina</taxon>
        <taxon>Agaricomycetes</taxon>
        <taxon>Agaricomycetidae</taxon>
        <taxon>Agaricales</taxon>
        <taxon>Marasmiineae</taxon>
        <taxon>Physalacriaceae</taxon>
        <taxon>Armillaria</taxon>
    </lineage>
</organism>
<dbReference type="Proteomes" id="UP000217790">
    <property type="component" value="Unassembled WGS sequence"/>
</dbReference>
<accession>A0A2H3D200</accession>
<protein>
    <submittedName>
        <fullName evidence="1">Uncharacterized protein</fullName>
    </submittedName>
</protein>
<gene>
    <name evidence="1" type="ORF">ARMGADRAFT_735106</name>
</gene>
<keyword evidence="2" id="KW-1185">Reference proteome</keyword>
<dbReference type="EMBL" id="KZ293718">
    <property type="protein sequence ID" value="PBK82343.1"/>
    <property type="molecule type" value="Genomic_DNA"/>
</dbReference>
<proteinExistence type="predicted"/>
<evidence type="ECO:0000313" key="2">
    <source>
        <dbReference type="Proteomes" id="UP000217790"/>
    </source>
</evidence>
<name>A0A2H3D200_ARMGA</name>